<feature type="compositionally biased region" description="Polar residues" evidence="2">
    <location>
        <begin position="242"/>
        <end position="256"/>
    </location>
</feature>
<proteinExistence type="predicted"/>
<reference evidence="4" key="1">
    <citation type="submission" date="2020-08" db="EMBL/GenBank/DDBJ databases">
        <title>Genome sequencing and assembly of the red palm weevil Rhynchophorus ferrugineus.</title>
        <authorList>
            <person name="Dias G.B."/>
            <person name="Bergman C.M."/>
            <person name="Manee M."/>
        </authorList>
    </citation>
    <scope>NUCLEOTIDE SEQUENCE</scope>
    <source>
        <strain evidence="4">AA-2017</strain>
        <tissue evidence="4">Whole larva</tissue>
    </source>
</reference>
<evidence type="ECO:0000259" key="3">
    <source>
        <dbReference type="PROSITE" id="PS51915"/>
    </source>
</evidence>
<feature type="region of interest" description="Disordered" evidence="2">
    <location>
        <begin position="241"/>
        <end position="273"/>
    </location>
</feature>
<dbReference type="OrthoDB" id="6784650at2759"/>
<dbReference type="PROSITE" id="PS51915">
    <property type="entry name" value="ZAD"/>
    <property type="match status" value="1"/>
</dbReference>
<organism evidence="4 5">
    <name type="scientific">Rhynchophorus ferrugineus</name>
    <name type="common">Red palm weevil</name>
    <name type="synonym">Curculio ferrugineus</name>
    <dbReference type="NCBI Taxonomy" id="354439"/>
    <lineage>
        <taxon>Eukaryota</taxon>
        <taxon>Metazoa</taxon>
        <taxon>Ecdysozoa</taxon>
        <taxon>Arthropoda</taxon>
        <taxon>Hexapoda</taxon>
        <taxon>Insecta</taxon>
        <taxon>Pterygota</taxon>
        <taxon>Neoptera</taxon>
        <taxon>Endopterygota</taxon>
        <taxon>Coleoptera</taxon>
        <taxon>Polyphaga</taxon>
        <taxon>Cucujiformia</taxon>
        <taxon>Curculionidae</taxon>
        <taxon>Dryophthorinae</taxon>
        <taxon>Rhynchophorus</taxon>
    </lineage>
</organism>
<comment type="caution">
    <text evidence="4">The sequence shown here is derived from an EMBL/GenBank/DDBJ whole genome shotgun (WGS) entry which is preliminary data.</text>
</comment>
<feature type="compositionally biased region" description="Polar residues" evidence="2">
    <location>
        <begin position="730"/>
        <end position="761"/>
    </location>
</feature>
<name>A0A834HVS2_RHYFE</name>
<sequence>MNRAELTEVCRLCPSTNNLISVFDTTKPTMYNMREIVTVATGIQILDSDIVSKKICENCRTLSVKIYEFRQEALKHDRMLKERFSKLLVHGIKLPNTSIILKKELVFKNTKLDSQRKPSTEGTAIHRNPLHSSVSDIYKIYPNLRIPKKCVSEHLSPVVSLTMGEVEAYFTDRKLDMRRFIYRPRSKSTAGVEKRVAKKRTAMPACKKTVAPLKISRKLFENIEGASRGEDEQRNIKRRKSISSLTESNDTQQNRQVVVGSPKLDRGPIEESIMQTPKTKVNGELTRTESPSSKVDDPLPTAVPVQQKESIATQTKQLCPANGVVSVEGGASQSQMDELNKSGFIESLGLTPTVTATKSETVHVCRLCGSVHGSSHDLKRHSNRHMVCPFCKIRFKSLNAKQHHIDNECRIKQMMNSHATVPMERIELNVDIRNKYKKAFEDFEPLEADDANFSMTTVAEASSLADVDRVKEDDQETVICPSLSSDSSLRTISTIEDVIILSDDEHSEPPPPKVVAAVVPVPPTTSEVAPTSSSTVKPDIRIKNNVLVNLIPIPATDEDVVKTLLRLTDPQGLLKANKLVQTELPTNKDIRINYEDGTCEFKHLKEHLRMYKIPIELENGNFSAEYVNEPKIAPVEQHNDYWNHLPLISTSTYLAAKPISSCQSSVISASEILRSLADAAQSQSHAQTLSSPLSRSASSSVSIIQNIAFSPSPLSPTNSKTYSILSKPISNTENIPTNVPSKISRQSGGRKSLSGRNSNRPSDPGKFRVKNVWELQ</sequence>
<accession>A0A834HVS2</accession>
<protein>
    <recommendedName>
        <fullName evidence="3">ZAD domain-containing protein</fullName>
    </recommendedName>
</protein>
<dbReference type="EMBL" id="JAACXV010014333">
    <property type="protein sequence ID" value="KAF7268323.1"/>
    <property type="molecule type" value="Genomic_DNA"/>
</dbReference>
<dbReference type="SUPFAM" id="SSF57716">
    <property type="entry name" value="Glucocorticoid receptor-like (DNA-binding domain)"/>
    <property type="match status" value="1"/>
</dbReference>
<evidence type="ECO:0000313" key="5">
    <source>
        <dbReference type="Proteomes" id="UP000625711"/>
    </source>
</evidence>
<keyword evidence="1" id="KW-0862">Zinc</keyword>
<feature type="binding site" evidence="1">
    <location>
        <position position="56"/>
    </location>
    <ligand>
        <name>Zn(2+)</name>
        <dbReference type="ChEBI" id="CHEBI:29105"/>
    </ligand>
</feature>
<dbReference type="Pfam" id="PF07776">
    <property type="entry name" value="zf-AD"/>
    <property type="match status" value="1"/>
</dbReference>
<feature type="binding site" evidence="1">
    <location>
        <position position="59"/>
    </location>
    <ligand>
        <name>Zn(2+)</name>
        <dbReference type="ChEBI" id="CHEBI:29105"/>
    </ligand>
</feature>
<dbReference type="GO" id="GO:0005634">
    <property type="term" value="C:nucleus"/>
    <property type="evidence" value="ECO:0007669"/>
    <property type="project" value="InterPro"/>
</dbReference>
<feature type="domain" description="ZAD" evidence="3">
    <location>
        <begin position="8"/>
        <end position="83"/>
    </location>
</feature>
<evidence type="ECO:0000256" key="2">
    <source>
        <dbReference type="SAM" id="MobiDB-lite"/>
    </source>
</evidence>
<feature type="binding site" evidence="1">
    <location>
        <position position="13"/>
    </location>
    <ligand>
        <name>Zn(2+)</name>
        <dbReference type="ChEBI" id="CHEBI:29105"/>
    </ligand>
</feature>
<evidence type="ECO:0000256" key="1">
    <source>
        <dbReference type="PROSITE-ProRule" id="PRU01263"/>
    </source>
</evidence>
<dbReference type="AlphaFoldDB" id="A0A834HVS2"/>
<keyword evidence="5" id="KW-1185">Reference proteome</keyword>
<keyword evidence="1" id="KW-0863">Zinc-finger</keyword>
<feature type="region of interest" description="Disordered" evidence="2">
    <location>
        <begin position="730"/>
        <end position="776"/>
    </location>
</feature>
<dbReference type="Gene3D" id="3.40.1800.20">
    <property type="match status" value="1"/>
</dbReference>
<keyword evidence="1" id="KW-0479">Metal-binding</keyword>
<dbReference type="Proteomes" id="UP000625711">
    <property type="component" value="Unassembled WGS sequence"/>
</dbReference>
<evidence type="ECO:0000313" key="4">
    <source>
        <dbReference type="EMBL" id="KAF7268323.1"/>
    </source>
</evidence>
<dbReference type="InterPro" id="IPR012934">
    <property type="entry name" value="Znf_AD"/>
</dbReference>
<feature type="binding site" evidence="1">
    <location>
        <position position="10"/>
    </location>
    <ligand>
        <name>Zn(2+)</name>
        <dbReference type="ChEBI" id="CHEBI:29105"/>
    </ligand>
</feature>
<dbReference type="GO" id="GO:0008270">
    <property type="term" value="F:zinc ion binding"/>
    <property type="evidence" value="ECO:0007669"/>
    <property type="project" value="UniProtKB-UniRule"/>
</dbReference>
<dbReference type="SMART" id="SM00868">
    <property type="entry name" value="zf-AD"/>
    <property type="match status" value="2"/>
</dbReference>
<gene>
    <name evidence="4" type="ORF">GWI33_018533</name>
</gene>